<dbReference type="Gene3D" id="2.30.130.30">
    <property type="entry name" value="Hypothetical protein"/>
    <property type="match status" value="1"/>
</dbReference>
<evidence type="ECO:0008006" key="3">
    <source>
        <dbReference type="Google" id="ProtNLM"/>
    </source>
</evidence>
<protein>
    <recommendedName>
        <fullName evidence="3">ASCH domain-containing protein</fullName>
    </recommendedName>
</protein>
<dbReference type="EMBL" id="MFVU01000031">
    <property type="protein sequence ID" value="OGJ01224.1"/>
    <property type="molecule type" value="Genomic_DNA"/>
</dbReference>
<sequence>MRIENPPAPKTPDQTKPRVLFVKKEFFPSIRKGLQTIEIRPVYAGFRLPHIGEILTFKTSPTSRAVKVRVVGVRQHLTLAAVLEKEKLDKIFPGIEASQAALTAQSIFNDENIKKNGLIAIEFEKI</sequence>
<dbReference type="AlphaFoldDB" id="A0A1F6Y4C4"/>
<accession>A0A1F6Y4C4</accession>
<dbReference type="SUPFAM" id="SSF88697">
    <property type="entry name" value="PUA domain-like"/>
    <property type="match status" value="1"/>
</dbReference>
<gene>
    <name evidence="1" type="ORF">A3G53_03700</name>
</gene>
<dbReference type="Proteomes" id="UP000178645">
    <property type="component" value="Unassembled WGS sequence"/>
</dbReference>
<evidence type="ECO:0000313" key="2">
    <source>
        <dbReference type="Proteomes" id="UP000178645"/>
    </source>
</evidence>
<dbReference type="InterPro" id="IPR015947">
    <property type="entry name" value="PUA-like_sf"/>
</dbReference>
<comment type="caution">
    <text evidence="1">The sequence shown here is derived from an EMBL/GenBank/DDBJ whole genome shotgun (WGS) entry which is preliminary data.</text>
</comment>
<evidence type="ECO:0000313" key="1">
    <source>
        <dbReference type="EMBL" id="OGJ01224.1"/>
    </source>
</evidence>
<reference evidence="1 2" key="1">
    <citation type="journal article" date="2016" name="Nat. Commun.">
        <title>Thousands of microbial genomes shed light on interconnected biogeochemical processes in an aquifer system.</title>
        <authorList>
            <person name="Anantharaman K."/>
            <person name="Brown C.T."/>
            <person name="Hug L.A."/>
            <person name="Sharon I."/>
            <person name="Castelle C.J."/>
            <person name="Probst A.J."/>
            <person name="Thomas B.C."/>
            <person name="Singh A."/>
            <person name="Wilkins M.J."/>
            <person name="Karaoz U."/>
            <person name="Brodie E.L."/>
            <person name="Williams K.H."/>
            <person name="Hubbard S.S."/>
            <person name="Banfield J.F."/>
        </authorList>
    </citation>
    <scope>NUCLEOTIDE SEQUENCE [LARGE SCALE GENOMIC DNA]</scope>
</reference>
<name>A0A1F6Y4C4_9BACT</name>
<organism evidence="1 2">
    <name type="scientific">Candidatus Nomurabacteria bacterium RIFCSPLOWO2_12_FULL_44_11</name>
    <dbReference type="NCBI Taxonomy" id="1801796"/>
    <lineage>
        <taxon>Bacteria</taxon>
        <taxon>Candidatus Nomuraibacteriota</taxon>
    </lineage>
</organism>
<proteinExistence type="predicted"/>